<comment type="caution">
    <text evidence="1">The sequence shown here is derived from an EMBL/GenBank/DDBJ whole genome shotgun (WGS) entry which is preliminary data.</text>
</comment>
<name>A0A1E7JP14_9ACTN</name>
<dbReference type="STRING" id="933944.AN215_10440"/>
<gene>
    <name evidence="1" type="ORF">AN215_10440</name>
</gene>
<evidence type="ECO:0000313" key="2">
    <source>
        <dbReference type="Proteomes" id="UP000176087"/>
    </source>
</evidence>
<evidence type="ECO:0000313" key="1">
    <source>
        <dbReference type="EMBL" id="OEU90022.1"/>
    </source>
</evidence>
<dbReference type="Proteomes" id="UP000176087">
    <property type="component" value="Unassembled WGS sequence"/>
</dbReference>
<dbReference type="EMBL" id="LJGT01000038">
    <property type="protein sequence ID" value="OEU90022.1"/>
    <property type="molecule type" value="Genomic_DNA"/>
</dbReference>
<organism evidence="1 2">
    <name type="scientific">Streptomyces abyssalis</name>
    <dbReference type="NCBI Taxonomy" id="933944"/>
    <lineage>
        <taxon>Bacteria</taxon>
        <taxon>Bacillati</taxon>
        <taxon>Actinomycetota</taxon>
        <taxon>Actinomycetes</taxon>
        <taxon>Kitasatosporales</taxon>
        <taxon>Streptomycetaceae</taxon>
        <taxon>Streptomyces</taxon>
    </lineage>
</organism>
<sequence>MRECLHNRTYSRSVLLQPVDIKGLIRGEPTQLIVILERLRLALEETCLPNVQYKVLVQRPRTRYPCKGLDFDAQFLA</sequence>
<reference evidence="1 2" key="1">
    <citation type="journal article" date="2016" name="Front. Microbiol.">
        <title>Comparative Genomics Analysis of Streptomyces Species Reveals Their Adaptation to the Marine Environment and Their Diversity at the Genomic Level.</title>
        <authorList>
            <person name="Tian X."/>
            <person name="Zhang Z."/>
            <person name="Yang T."/>
            <person name="Chen M."/>
            <person name="Li J."/>
            <person name="Chen F."/>
            <person name="Yang J."/>
            <person name="Li W."/>
            <person name="Zhang B."/>
            <person name="Zhang Z."/>
            <person name="Wu J."/>
            <person name="Zhang C."/>
            <person name="Long L."/>
            <person name="Xiao J."/>
        </authorList>
    </citation>
    <scope>NUCLEOTIDE SEQUENCE [LARGE SCALE GENOMIC DNA]</scope>
    <source>
        <strain evidence="1 2">SCSIO 10390</strain>
    </source>
</reference>
<protein>
    <submittedName>
        <fullName evidence="1">Uncharacterized protein</fullName>
    </submittedName>
</protein>
<proteinExistence type="predicted"/>
<accession>A0A1E7JP14</accession>
<keyword evidence="2" id="KW-1185">Reference proteome</keyword>
<dbReference type="AlphaFoldDB" id="A0A1E7JP14"/>